<name>A0A644XJ38_9ZZZZ</name>
<gene>
    <name evidence="1" type="ORF">SDC9_62586</name>
</gene>
<accession>A0A644XJ38</accession>
<sequence length="168" mass="19605">MVMRNINNAFFLLFFFSFSQIMKAQEIKLELNPNDFNMETNFQVPINIKIIVQNNLGKRINLIDPVKFLGEASINHPWDISIVDQDNIQYCFPYERLVNTFQVIKIKKGKSKEFNVLLDISQLKKCKDSHPIDLSLLESLQITMYYTNYPTSNCNMSNSLIIKKISDN</sequence>
<comment type="caution">
    <text evidence="1">The sequence shown here is derived from an EMBL/GenBank/DDBJ whole genome shotgun (WGS) entry which is preliminary data.</text>
</comment>
<dbReference type="AlphaFoldDB" id="A0A644XJ38"/>
<organism evidence="1">
    <name type="scientific">bioreactor metagenome</name>
    <dbReference type="NCBI Taxonomy" id="1076179"/>
    <lineage>
        <taxon>unclassified sequences</taxon>
        <taxon>metagenomes</taxon>
        <taxon>ecological metagenomes</taxon>
    </lineage>
</organism>
<protein>
    <submittedName>
        <fullName evidence="1">Uncharacterized protein</fullName>
    </submittedName>
</protein>
<dbReference type="EMBL" id="VSSQ01002571">
    <property type="protein sequence ID" value="MPM16210.1"/>
    <property type="molecule type" value="Genomic_DNA"/>
</dbReference>
<reference evidence="1" key="1">
    <citation type="submission" date="2019-08" db="EMBL/GenBank/DDBJ databases">
        <authorList>
            <person name="Kucharzyk K."/>
            <person name="Murdoch R.W."/>
            <person name="Higgins S."/>
            <person name="Loffler F."/>
        </authorList>
    </citation>
    <scope>NUCLEOTIDE SEQUENCE</scope>
</reference>
<proteinExistence type="predicted"/>
<evidence type="ECO:0000313" key="1">
    <source>
        <dbReference type="EMBL" id="MPM16210.1"/>
    </source>
</evidence>